<feature type="region of interest" description="Disordered" evidence="1">
    <location>
        <begin position="36"/>
        <end position="68"/>
    </location>
</feature>
<name>A0A2C6L397_9APIC</name>
<dbReference type="GeneID" id="94427263"/>
<dbReference type="RefSeq" id="XP_067923972.1">
    <property type="nucleotide sequence ID" value="XM_068064052.1"/>
</dbReference>
<dbReference type="Proteomes" id="UP000221165">
    <property type="component" value="Unassembled WGS sequence"/>
</dbReference>
<feature type="compositionally biased region" description="Low complexity" evidence="1">
    <location>
        <begin position="111"/>
        <end position="124"/>
    </location>
</feature>
<protein>
    <submittedName>
        <fullName evidence="2">Uncharacterized protein</fullName>
    </submittedName>
</protein>
<evidence type="ECO:0000313" key="2">
    <source>
        <dbReference type="EMBL" id="PHJ22295.1"/>
    </source>
</evidence>
<organism evidence="2 3">
    <name type="scientific">Cystoisospora suis</name>
    <dbReference type="NCBI Taxonomy" id="483139"/>
    <lineage>
        <taxon>Eukaryota</taxon>
        <taxon>Sar</taxon>
        <taxon>Alveolata</taxon>
        <taxon>Apicomplexa</taxon>
        <taxon>Conoidasida</taxon>
        <taxon>Coccidia</taxon>
        <taxon>Eucoccidiorida</taxon>
        <taxon>Eimeriorina</taxon>
        <taxon>Sarcocystidae</taxon>
        <taxon>Cystoisospora</taxon>
    </lineage>
</organism>
<dbReference type="AlphaFoldDB" id="A0A2C6L397"/>
<feature type="compositionally biased region" description="Basic and acidic residues" evidence="1">
    <location>
        <begin position="38"/>
        <end position="55"/>
    </location>
</feature>
<dbReference type="EMBL" id="MIGC01001741">
    <property type="protein sequence ID" value="PHJ22295.1"/>
    <property type="molecule type" value="Genomic_DNA"/>
</dbReference>
<accession>A0A2C6L397</accession>
<reference evidence="2 3" key="1">
    <citation type="journal article" date="2017" name="Int. J. Parasitol.">
        <title>The genome of the protozoan parasite Cystoisospora suis and a reverse vaccinology approach to identify vaccine candidates.</title>
        <authorList>
            <person name="Palmieri N."/>
            <person name="Shrestha A."/>
            <person name="Ruttkowski B."/>
            <person name="Beck T."/>
            <person name="Vogl C."/>
            <person name="Tomley F."/>
            <person name="Blake D.P."/>
            <person name="Joachim A."/>
        </authorList>
    </citation>
    <scope>NUCLEOTIDE SEQUENCE [LARGE SCALE GENOMIC DNA]</scope>
    <source>
        <strain evidence="2 3">Wien I</strain>
    </source>
</reference>
<gene>
    <name evidence="2" type="ORF">CSUI_003857</name>
</gene>
<evidence type="ECO:0000313" key="3">
    <source>
        <dbReference type="Proteomes" id="UP000221165"/>
    </source>
</evidence>
<dbReference type="VEuPathDB" id="ToxoDB:CSUI_003857"/>
<feature type="region of interest" description="Disordered" evidence="1">
    <location>
        <begin position="110"/>
        <end position="152"/>
    </location>
</feature>
<sequence>MRDSNRLYEAFRIVDYLWRCFKDGLGLYTTDLEEEEEEKKKKISDESSMLEERRSRQSSSSIPSGAWIGKIPPTQQAKALRNGFLIIALPHVLQLRKKLEEEVVEAQNRISSAAQGSGRRSSSSLVQIGEGGGRTTVEGHKEKDEEEEEEEQAREVVFLQSLLRRVEAIIDEFTQARRVADQNAAELTALALLSRESLHLQPS</sequence>
<proteinExistence type="predicted"/>
<comment type="caution">
    <text evidence="2">The sequence shown here is derived from an EMBL/GenBank/DDBJ whole genome shotgun (WGS) entry which is preliminary data.</text>
</comment>
<keyword evidence="3" id="KW-1185">Reference proteome</keyword>
<evidence type="ECO:0000256" key="1">
    <source>
        <dbReference type="SAM" id="MobiDB-lite"/>
    </source>
</evidence>